<evidence type="ECO:0000256" key="5">
    <source>
        <dbReference type="ARBA" id="ARBA00023136"/>
    </source>
</evidence>
<evidence type="ECO:0000256" key="3">
    <source>
        <dbReference type="ARBA" id="ARBA00022692"/>
    </source>
</evidence>
<comment type="similarity">
    <text evidence="6">Belongs to the ABC-4 integral membrane protein family.</text>
</comment>
<dbReference type="GO" id="GO:0005886">
    <property type="term" value="C:plasma membrane"/>
    <property type="evidence" value="ECO:0007669"/>
    <property type="project" value="UniProtKB-SubCell"/>
</dbReference>
<gene>
    <name evidence="10" type="ORF">GT755_14675</name>
</gene>
<feature type="domain" description="ABC3 transporter permease C-terminal" evidence="8">
    <location>
        <begin position="665"/>
        <end position="776"/>
    </location>
</feature>
<evidence type="ECO:0000313" key="10">
    <source>
        <dbReference type="EMBL" id="NAS22932.1"/>
    </source>
</evidence>
<proteinExistence type="inferred from homology"/>
<evidence type="ECO:0000256" key="4">
    <source>
        <dbReference type="ARBA" id="ARBA00022989"/>
    </source>
</evidence>
<keyword evidence="11" id="KW-1185">Reference proteome</keyword>
<dbReference type="Proteomes" id="UP000479526">
    <property type="component" value="Unassembled WGS sequence"/>
</dbReference>
<dbReference type="Pfam" id="PF12704">
    <property type="entry name" value="MacB_PCD"/>
    <property type="match status" value="2"/>
</dbReference>
<evidence type="ECO:0000256" key="2">
    <source>
        <dbReference type="ARBA" id="ARBA00022475"/>
    </source>
</evidence>
<dbReference type="PANTHER" id="PTHR43738">
    <property type="entry name" value="ABC TRANSPORTER, MEMBRANE PROTEIN"/>
    <property type="match status" value="1"/>
</dbReference>
<feature type="transmembrane region" description="Helical" evidence="7">
    <location>
        <begin position="313"/>
        <end position="343"/>
    </location>
</feature>
<dbReference type="AlphaFoldDB" id="A0A7C9NHT6"/>
<dbReference type="InterPro" id="IPR051125">
    <property type="entry name" value="ABC-4/HrtB_transporter"/>
</dbReference>
<evidence type="ECO:0000256" key="1">
    <source>
        <dbReference type="ARBA" id="ARBA00004651"/>
    </source>
</evidence>
<feature type="transmembrane region" description="Helical" evidence="7">
    <location>
        <begin position="363"/>
        <end position="387"/>
    </location>
</feature>
<evidence type="ECO:0000259" key="8">
    <source>
        <dbReference type="Pfam" id="PF02687"/>
    </source>
</evidence>
<feature type="transmembrane region" description="Helical" evidence="7">
    <location>
        <begin position="437"/>
        <end position="458"/>
    </location>
</feature>
<keyword evidence="5 7" id="KW-0472">Membrane</keyword>
<protein>
    <submittedName>
        <fullName evidence="10">FtsX-like permease family protein</fullName>
    </submittedName>
</protein>
<sequence>MTGMWLRLEWRRRGRSAVVLALMIAFALATVLTAVAGARRGLSAYERLAVVTKPATITVLPNDPGFDWDRVRAMPEVEAVGTFVVSGFALEDPATAVAGGMPPGDDQVFIGTEVPVLLAGRLFDRSRIDEVVVSPKFVELHGRGVGDRVTMRLGRPEEVGPTAGDVPFTGPRVEATIVGVIRTPWWTINDGQGGVMVSPALVRRYEPNFLGAHREGYVNALVRLRGGAGQIEAFKKSFAALTGRSDIDIWDNSDSQHRLARLIAFESACLLAFGLAAFVAAVVLIGQSVARYTAVAEARLRTLRAVGMTPRQAIGAATLLPLLAALAGAAFGVAAALVASRWTPMGTASAVEPTPGFDADWPVLGLGAALTVLLVTGGAAVLTWLALRAAGAGRRSEDRSAVVAAAARLGMPVPVVVGARFALERGRGPDALPVRPALLSAVVGVLGVIAAFMFSSGVDDAGSNPLRYGQNFQLTAFLGIGGQSFGDPEALLGQVAADPEVDTATVATIGVAQAGATSVTLWGVRSHDHPWEPVLSEGAAPRGDREIMLAIGSARHIGVGVGDDLTLTGPLGPQTFRVSGLGFIPAGPHNGYEEGGVVGDAGYDRLFPPGQFKFMFGLVTVKDGADPLEVMARVNTGFPPGQGLFPPDPPEQLAQMRVVEPLPIALAVFLGLLALGAVAHALVTAVRRRGHEMAVLRACGLTGGQARGVVLTQATVLALTGLLFGVPLGFVVGRALWGVVADTMPFFYHPPLAVLALLLIGPVTLLAANLLAVWPARLSTRSRVGHVLRTE</sequence>
<dbReference type="EMBL" id="WXEW01000004">
    <property type="protein sequence ID" value="NAS22932.1"/>
    <property type="molecule type" value="Genomic_DNA"/>
</dbReference>
<reference evidence="10 11" key="1">
    <citation type="submission" date="2020-01" db="EMBL/GenBank/DDBJ databases">
        <title>Herbidospora sp. NEAU-GS84 nov., a novel actinomycete isolated from soil.</title>
        <authorList>
            <person name="Han L."/>
        </authorList>
    </citation>
    <scope>NUCLEOTIDE SEQUENCE [LARGE SCALE GENOMIC DNA]</scope>
    <source>
        <strain evidence="10 11">NEAU-GS84</strain>
    </source>
</reference>
<dbReference type="InterPro" id="IPR025857">
    <property type="entry name" value="MacB_PCD"/>
</dbReference>
<feature type="transmembrane region" description="Helical" evidence="7">
    <location>
        <begin position="664"/>
        <end position="687"/>
    </location>
</feature>
<feature type="transmembrane region" description="Helical" evidence="7">
    <location>
        <begin position="708"/>
        <end position="732"/>
    </location>
</feature>
<dbReference type="InterPro" id="IPR003838">
    <property type="entry name" value="ABC3_permease_C"/>
</dbReference>
<evidence type="ECO:0000256" key="7">
    <source>
        <dbReference type="SAM" id="Phobius"/>
    </source>
</evidence>
<keyword evidence="4 7" id="KW-1133">Transmembrane helix</keyword>
<dbReference type="PANTHER" id="PTHR43738:SF2">
    <property type="entry name" value="ABC TRANSPORTER PERMEASE"/>
    <property type="match status" value="1"/>
</dbReference>
<feature type="domain" description="MacB-like periplasmic core" evidence="9">
    <location>
        <begin position="19"/>
        <end position="228"/>
    </location>
</feature>
<accession>A0A7C9NHT6</accession>
<name>A0A7C9NHT6_9ACTN</name>
<evidence type="ECO:0000259" key="9">
    <source>
        <dbReference type="Pfam" id="PF12704"/>
    </source>
</evidence>
<dbReference type="Pfam" id="PF02687">
    <property type="entry name" value="FtsX"/>
    <property type="match status" value="1"/>
</dbReference>
<comment type="subcellular location">
    <subcellularLocation>
        <location evidence="1">Cell membrane</location>
        <topology evidence="1">Multi-pass membrane protein</topology>
    </subcellularLocation>
</comment>
<feature type="domain" description="MacB-like periplasmic core" evidence="9">
    <location>
        <begin position="438"/>
        <end position="635"/>
    </location>
</feature>
<comment type="caution">
    <text evidence="10">The sequence shown here is derived from an EMBL/GenBank/DDBJ whole genome shotgun (WGS) entry which is preliminary data.</text>
</comment>
<evidence type="ECO:0000313" key="11">
    <source>
        <dbReference type="Proteomes" id="UP000479526"/>
    </source>
</evidence>
<evidence type="ECO:0000256" key="6">
    <source>
        <dbReference type="ARBA" id="ARBA00038076"/>
    </source>
</evidence>
<organism evidence="10 11">
    <name type="scientific">Herbidospora solisilvae</name>
    <dbReference type="NCBI Taxonomy" id="2696284"/>
    <lineage>
        <taxon>Bacteria</taxon>
        <taxon>Bacillati</taxon>
        <taxon>Actinomycetota</taxon>
        <taxon>Actinomycetes</taxon>
        <taxon>Streptosporangiales</taxon>
        <taxon>Streptosporangiaceae</taxon>
        <taxon>Herbidospora</taxon>
    </lineage>
</organism>
<keyword evidence="3 7" id="KW-0812">Transmembrane</keyword>
<dbReference type="RefSeq" id="WP_161480269.1">
    <property type="nucleotide sequence ID" value="NZ_WXEW01000004.1"/>
</dbReference>
<keyword evidence="2" id="KW-1003">Cell membrane</keyword>
<feature type="transmembrane region" description="Helical" evidence="7">
    <location>
        <begin position="270"/>
        <end position="292"/>
    </location>
</feature>
<feature type="transmembrane region" description="Helical" evidence="7">
    <location>
        <begin position="752"/>
        <end position="774"/>
    </location>
</feature>